<evidence type="ECO:0000256" key="1">
    <source>
        <dbReference type="SAM" id="Coils"/>
    </source>
</evidence>
<proteinExistence type="predicted"/>
<name>A0A086T044_HAPC1</name>
<comment type="caution">
    <text evidence="3">The sequence shown here is derived from an EMBL/GenBank/DDBJ whole genome shotgun (WGS) entry which is preliminary data.</text>
</comment>
<keyword evidence="1" id="KW-0175">Coiled coil</keyword>
<dbReference type="AlphaFoldDB" id="A0A086T044"/>
<sequence length="444" mass="49862">MDDDPERPEATQQEAEDNSTMGQEESKLEEATASTLTIEEKLADEVRLRQYTEQVLDTRQQELEAKEAERNALQAELDALKEQLSQTKTQLSEARSQAKVKEKQLSDAKDQIFRLQSTRKDITESEAVEGYRTLCGNVQRWVENRMKPILDDLDYGRLKTRPQTAQAARFVSFMREAAKRGIDLDQSDPYHVVAIIMNYLCLVFFSKSFYCPLDDYQGDGTLMFIEDLQASLSRLPRDAAHCREWRCETLSALTTQSAFKTRRTRLVNLVSEDLASLLSVVAPKASPPDLQSSLRRTIVEPAADLVHQLHLAPSVYSLKWPARGAWSRLEVYECLNLAAGGTTLDLTGTKPNSPARRKVSYLFDVAPGLFVERIDGGNKMPLKAICRPAVLVFGSEEGAAQRPTVLRWISEASNGTQGTGQESAARATNPRSRWPITYNPTQRC</sequence>
<organism evidence="3 4">
    <name type="scientific">Hapsidospora chrysogenum (strain ATCC 11550 / CBS 779.69 / DSM 880 / IAM 14645 / JCM 23072 / IMI 49137)</name>
    <name type="common">Acremonium chrysogenum</name>
    <dbReference type="NCBI Taxonomy" id="857340"/>
    <lineage>
        <taxon>Eukaryota</taxon>
        <taxon>Fungi</taxon>
        <taxon>Dikarya</taxon>
        <taxon>Ascomycota</taxon>
        <taxon>Pezizomycotina</taxon>
        <taxon>Sordariomycetes</taxon>
        <taxon>Hypocreomycetidae</taxon>
        <taxon>Hypocreales</taxon>
        <taxon>Bionectriaceae</taxon>
        <taxon>Hapsidospora</taxon>
    </lineage>
</organism>
<keyword evidence="4" id="KW-1185">Reference proteome</keyword>
<feature type="compositionally biased region" description="Polar residues" evidence="2">
    <location>
        <begin position="413"/>
        <end position="422"/>
    </location>
</feature>
<gene>
    <name evidence="3" type="ORF">ACRE_065410</name>
</gene>
<dbReference type="HOGENOM" id="CLU_059046_0_0_1"/>
<dbReference type="Proteomes" id="UP000029964">
    <property type="component" value="Unassembled WGS sequence"/>
</dbReference>
<dbReference type="EMBL" id="JPKY01000087">
    <property type="protein sequence ID" value="KFH42726.1"/>
    <property type="molecule type" value="Genomic_DNA"/>
</dbReference>
<evidence type="ECO:0000256" key="2">
    <source>
        <dbReference type="SAM" id="MobiDB-lite"/>
    </source>
</evidence>
<feature type="region of interest" description="Disordered" evidence="2">
    <location>
        <begin position="413"/>
        <end position="444"/>
    </location>
</feature>
<protein>
    <submittedName>
        <fullName evidence="3">Uncharacterized protein</fullName>
    </submittedName>
</protein>
<accession>A0A086T044</accession>
<evidence type="ECO:0000313" key="4">
    <source>
        <dbReference type="Proteomes" id="UP000029964"/>
    </source>
</evidence>
<dbReference type="OrthoDB" id="4755094at2759"/>
<feature type="region of interest" description="Disordered" evidence="2">
    <location>
        <begin position="1"/>
        <end position="36"/>
    </location>
</feature>
<feature type="compositionally biased region" description="Polar residues" evidence="2">
    <location>
        <begin position="10"/>
        <end position="23"/>
    </location>
</feature>
<feature type="coiled-coil region" evidence="1">
    <location>
        <begin position="56"/>
        <end position="111"/>
    </location>
</feature>
<evidence type="ECO:0000313" key="3">
    <source>
        <dbReference type="EMBL" id="KFH42726.1"/>
    </source>
</evidence>
<reference evidence="4" key="1">
    <citation type="journal article" date="2014" name="Genome Announc.">
        <title>Genome sequence and annotation of Acremonium chrysogenum, producer of the beta-lactam antibiotic cephalosporin C.</title>
        <authorList>
            <person name="Terfehr D."/>
            <person name="Dahlmann T.A."/>
            <person name="Specht T."/>
            <person name="Zadra I."/>
            <person name="Kuernsteiner H."/>
            <person name="Kueck U."/>
        </authorList>
    </citation>
    <scope>NUCLEOTIDE SEQUENCE [LARGE SCALE GENOMIC DNA]</scope>
    <source>
        <strain evidence="4">ATCC 11550 / CBS 779.69 / DSM 880 / IAM 14645 / JCM 23072 / IMI 49137</strain>
    </source>
</reference>